<keyword evidence="1" id="KW-1133">Transmembrane helix</keyword>
<sequence length="373" mass="40234">MMGESRSAQELDPLGGITARLLVIIAVAVAYVVAVSESLNTLDQISTPAFEVAALLSFGAAGVYYIRATSPFRAPFPRLAHAVVCALSLLAVLFNSLAQWGTNEVVRDDWAPVTLAILLFTFGSYIPAREILACTLVSALLIGGLAYLQADTFAADVPAAVFAILPATPVLACGLAASVFASSLVRSILDWRAAASAPAAADIPEPPVHATASHLVHLERQVLPFLQRVSTETELTDDDGERARLLARELRTLMVLDAERSWLMRLVHQTTDPQRYADRMTAAERGYVRAVVSHLRGSEAFKGDRMRLTLDGTRYEASCTIAVDRVAGSNPRVQLAPYIAVGRSVFDSVAWRLDGDILTVTLTFDPTANEEQQ</sequence>
<dbReference type="EMBL" id="JACHMJ010000001">
    <property type="protein sequence ID" value="MBB5844467.1"/>
    <property type="molecule type" value="Genomic_DNA"/>
</dbReference>
<accession>A0A841AMQ0</accession>
<feature type="transmembrane region" description="Helical" evidence="1">
    <location>
        <begin position="160"/>
        <end position="185"/>
    </location>
</feature>
<reference evidence="2 3" key="1">
    <citation type="submission" date="2020-08" db="EMBL/GenBank/DDBJ databases">
        <title>Sequencing the genomes of 1000 actinobacteria strains.</title>
        <authorList>
            <person name="Klenk H.-P."/>
        </authorList>
    </citation>
    <scope>NUCLEOTIDE SEQUENCE [LARGE SCALE GENOMIC DNA]</scope>
    <source>
        <strain evidence="2 3">DSM 105784</strain>
    </source>
</reference>
<feature type="transmembrane region" description="Helical" evidence="1">
    <location>
        <begin position="21"/>
        <end position="39"/>
    </location>
</feature>
<protein>
    <submittedName>
        <fullName evidence="2">Uncharacterized protein</fullName>
    </submittedName>
</protein>
<evidence type="ECO:0000313" key="3">
    <source>
        <dbReference type="Proteomes" id="UP000536685"/>
    </source>
</evidence>
<keyword evidence="3" id="KW-1185">Reference proteome</keyword>
<keyword evidence="1" id="KW-0472">Membrane</keyword>
<proteinExistence type="predicted"/>
<evidence type="ECO:0000313" key="2">
    <source>
        <dbReference type="EMBL" id="MBB5844467.1"/>
    </source>
</evidence>
<gene>
    <name evidence="2" type="ORF">HD599_002790</name>
</gene>
<keyword evidence="1" id="KW-0812">Transmembrane</keyword>
<feature type="transmembrane region" description="Helical" evidence="1">
    <location>
        <begin position="78"/>
        <end position="98"/>
    </location>
</feature>
<comment type="caution">
    <text evidence="2">The sequence shown here is derived from an EMBL/GenBank/DDBJ whole genome shotgun (WGS) entry which is preliminary data.</text>
</comment>
<feature type="transmembrane region" description="Helical" evidence="1">
    <location>
        <begin position="131"/>
        <end position="148"/>
    </location>
</feature>
<dbReference type="AlphaFoldDB" id="A0A841AMQ0"/>
<feature type="transmembrane region" description="Helical" evidence="1">
    <location>
        <begin position="110"/>
        <end position="126"/>
    </location>
</feature>
<name>A0A841AMQ0_9MICO</name>
<feature type="transmembrane region" description="Helical" evidence="1">
    <location>
        <begin position="45"/>
        <end position="66"/>
    </location>
</feature>
<evidence type="ECO:0000256" key="1">
    <source>
        <dbReference type="SAM" id="Phobius"/>
    </source>
</evidence>
<organism evidence="2 3">
    <name type="scientific">Conyzicola lurida</name>
    <dbReference type="NCBI Taxonomy" id="1172621"/>
    <lineage>
        <taxon>Bacteria</taxon>
        <taxon>Bacillati</taxon>
        <taxon>Actinomycetota</taxon>
        <taxon>Actinomycetes</taxon>
        <taxon>Micrococcales</taxon>
        <taxon>Microbacteriaceae</taxon>
        <taxon>Conyzicola</taxon>
    </lineage>
</organism>
<dbReference type="Proteomes" id="UP000536685">
    <property type="component" value="Unassembled WGS sequence"/>
</dbReference>